<reference evidence="3" key="1">
    <citation type="submission" date="2017-09" db="EMBL/GenBank/DDBJ databases">
        <title>Depth-based differentiation of microbial function through sediment-hosted aquifers and enrichment of novel symbionts in the deep terrestrial subsurface.</title>
        <authorList>
            <person name="Probst A.J."/>
            <person name="Ladd B."/>
            <person name="Jarett J.K."/>
            <person name="Geller-Mcgrath D.E."/>
            <person name="Sieber C.M.K."/>
            <person name="Emerson J.B."/>
            <person name="Anantharaman K."/>
            <person name="Thomas B.C."/>
            <person name="Malmstrom R."/>
            <person name="Stieglmeier M."/>
            <person name="Klingl A."/>
            <person name="Woyke T."/>
            <person name="Ryan C.M."/>
            <person name="Banfield J.F."/>
        </authorList>
    </citation>
    <scope>NUCLEOTIDE SEQUENCE [LARGE SCALE GENOMIC DNA]</scope>
</reference>
<proteinExistence type="predicted"/>
<dbReference type="GO" id="GO:0003677">
    <property type="term" value="F:DNA binding"/>
    <property type="evidence" value="ECO:0007669"/>
    <property type="project" value="UniProtKB-KW"/>
</dbReference>
<dbReference type="Gene3D" id="2.40.50.140">
    <property type="entry name" value="Nucleic acid-binding proteins"/>
    <property type="match status" value="1"/>
</dbReference>
<keyword evidence="2" id="KW-0238">DNA-binding</keyword>
<name>A0A2M7E7J6_9BACT</name>
<keyword evidence="1" id="KW-0472">Membrane</keyword>
<protein>
    <submittedName>
        <fullName evidence="2">DNA-binding protein</fullName>
    </submittedName>
</protein>
<dbReference type="InterPro" id="IPR012340">
    <property type="entry name" value="NA-bd_OB-fold"/>
</dbReference>
<keyword evidence="1" id="KW-1133">Transmembrane helix</keyword>
<dbReference type="EMBL" id="PETL01000291">
    <property type="protein sequence ID" value="PIV63693.1"/>
    <property type="molecule type" value="Genomic_DNA"/>
</dbReference>
<dbReference type="AlphaFoldDB" id="A0A2M7E7J6"/>
<gene>
    <name evidence="2" type="ORF">COS11_06080</name>
</gene>
<accession>A0A2M7E7J6</accession>
<sequence length="210" mass="23561">MFNKLTYLRCEPVAVGFIRPENNGRHKCRPYNFEIPYKNIVSLFSILVFLIFAPLLSATDVVSSGQLIKNSAEYDGKSVTYRGEVIGEVMERGKYGWINVTDGEDTIGIWCKKEDLNKIKFAGSYRIKGDKVEITGVFNRSCSRHQGGLDLHAEKLEVIEPGKEITLPLDFKKVKLIVIFAFSALGLIFLSSLRKSSLKKPQEPTPPSSV</sequence>
<organism evidence="2 3">
    <name type="scientific">bacterium (Candidatus Ratteibacteria) CG01_land_8_20_14_3_00_40_19</name>
    <dbReference type="NCBI Taxonomy" id="2014290"/>
    <lineage>
        <taxon>Bacteria</taxon>
        <taxon>Candidatus Ratteibacteria</taxon>
    </lineage>
</organism>
<feature type="transmembrane region" description="Helical" evidence="1">
    <location>
        <begin position="176"/>
        <end position="193"/>
    </location>
</feature>
<evidence type="ECO:0000256" key="1">
    <source>
        <dbReference type="SAM" id="Phobius"/>
    </source>
</evidence>
<comment type="caution">
    <text evidence="2">The sequence shown here is derived from an EMBL/GenBank/DDBJ whole genome shotgun (WGS) entry which is preliminary data.</text>
</comment>
<feature type="transmembrane region" description="Helical" evidence="1">
    <location>
        <begin position="35"/>
        <end position="56"/>
    </location>
</feature>
<evidence type="ECO:0000313" key="2">
    <source>
        <dbReference type="EMBL" id="PIV63693.1"/>
    </source>
</evidence>
<dbReference type="Proteomes" id="UP000228886">
    <property type="component" value="Unassembled WGS sequence"/>
</dbReference>
<keyword evidence="1" id="KW-0812">Transmembrane</keyword>
<evidence type="ECO:0000313" key="3">
    <source>
        <dbReference type="Proteomes" id="UP000228886"/>
    </source>
</evidence>